<dbReference type="InterPro" id="IPR021858">
    <property type="entry name" value="Fun_TF"/>
</dbReference>
<accession>A0A9Q8P8T8</accession>
<dbReference type="OrthoDB" id="5319341at2759"/>
<feature type="region of interest" description="Disordered" evidence="3">
    <location>
        <begin position="1"/>
        <end position="47"/>
    </location>
</feature>
<dbReference type="Gene3D" id="4.10.240.10">
    <property type="entry name" value="Zn(2)-C6 fungal-type DNA-binding domain"/>
    <property type="match status" value="1"/>
</dbReference>
<reference evidence="5" key="1">
    <citation type="submission" date="2021-12" db="EMBL/GenBank/DDBJ databases">
        <authorList>
            <person name="Zaccaron A."/>
            <person name="Stergiopoulos I."/>
        </authorList>
    </citation>
    <scope>NUCLEOTIDE SEQUENCE</scope>
    <source>
        <strain evidence="5">Race5_Kim</strain>
    </source>
</reference>
<dbReference type="GO" id="GO:0000981">
    <property type="term" value="F:DNA-binding transcription factor activity, RNA polymerase II-specific"/>
    <property type="evidence" value="ECO:0007669"/>
    <property type="project" value="InterPro"/>
</dbReference>
<sequence>MGDAADQQAPRRQRSGSLEGTPNGDNAKRQRTTRGKGLRTRSGCTSCRTRRVKCDEAKPICAACVRRDDDCVYPSVDETASQRQNGSNRGASKTAASRPTVPERKIEVNSGSNASGNRSAATPRSTTGEGQEDCSARSAESDIPVPSQPKSALSLDPSDRFQDTVVLVDQPVLQHNATGALPTPPAWYQSLDQNIESDPEGWQIWAASPESSWSNPPGYTAETASRLWFGLLANDATTSATGNFSDDPSAAATCAPTSETTSAVAQNWVEGAALKSGGIRSQTILSFPEEAITLDPDEVVLFRHFVLILSTWLDITDPERSFAVVVTDMALRNRGVMCAILALSARHLSICPTDTSINGSEAPPETLAVKYYSHTLQYLQRAMQHAPYLTSDELLATVLVISAYEMLDTEGRDWERHLKGVFWIQRSQLIHGESEGLKRCIWWAWLRQDIWAAFKERRKILSFYVLKRPCSELDFWELVNRSVFLLGQCVNYASDKEIQAGAVNTQARIARGRSLWASLEEWNSCFAPFDRRLPTLPTNNFPFTPIWINPPAASLAVQVHHFARLLLLDLMPAIGGLAELTKRAENVRESVAAICGIAYCTTESAAMLTSTQCLYAARPHLNASHEVDAVNELLLSHQKQTGWPNGDIHLDVR</sequence>
<reference evidence="5" key="2">
    <citation type="journal article" date="2022" name="Microb. Genom.">
        <title>A chromosome-scale genome assembly of the tomato pathogen Cladosporium fulvum reveals a compartmentalized genome architecture and the presence of a dispensable chromosome.</title>
        <authorList>
            <person name="Zaccaron A.Z."/>
            <person name="Chen L.H."/>
            <person name="Samaras A."/>
            <person name="Stergiopoulos I."/>
        </authorList>
    </citation>
    <scope>NUCLEOTIDE SEQUENCE</scope>
    <source>
        <strain evidence="5">Race5_Kim</strain>
    </source>
</reference>
<keyword evidence="2" id="KW-0539">Nucleus</keyword>
<gene>
    <name evidence="5" type="ORF">CLAFUR5_05491</name>
</gene>
<evidence type="ECO:0000313" key="6">
    <source>
        <dbReference type="Proteomes" id="UP000756132"/>
    </source>
</evidence>
<feature type="region of interest" description="Disordered" evidence="3">
    <location>
        <begin position="78"/>
        <end position="156"/>
    </location>
</feature>
<dbReference type="CDD" id="cd00067">
    <property type="entry name" value="GAL4"/>
    <property type="match status" value="1"/>
</dbReference>
<dbReference type="SMART" id="SM00066">
    <property type="entry name" value="GAL4"/>
    <property type="match status" value="1"/>
</dbReference>
<dbReference type="AlphaFoldDB" id="A0A9Q8P8T8"/>
<dbReference type="PROSITE" id="PS00463">
    <property type="entry name" value="ZN2_CY6_FUNGAL_1"/>
    <property type="match status" value="1"/>
</dbReference>
<dbReference type="GO" id="GO:0005634">
    <property type="term" value="C:nucleus"/>
    <property type="evidence" value="ECO:0007669"/>
    <property type="project" value="UniProtKB-SubCell"/>
</dbReference>
<dbReference type="GO" id="GO:0000976">
    <property type="term" value="F:transcription cis-regulatory region binding"/>
    <property type="evidence" value="ECO:0007669"/>
    <property type="project" value="TreeGrafter"/>
</dbReference>
<evidence type="ECO:0000259" key="4">
    <source>
        <dbReference type="PROSITE" id="PS50048"/>
    </source>
</evidence>
<evidence type="ECO:0000313" key="5">
    <source>
        <dbReference type="EMBL" id="UJO17564.1"/>
    </source>
</evidence>
<dbReference type="OMA" id="WIRPAAF"/>
<dbReference type="InterPro" id="IPR036864">
    <property type="entry name" value="Zn2-C6_fun-type_DNA-bd_sf"/>
</dbReference>
<keyword evidence="6" id="KW-1185">Reference proteome</keyword>
<dbReference type="InterPro" id="IPR001138">
    <property type="entry name" value="Zn2Cys6_DnaBD"/>
</dbReference>
<dbReference type="PROSITE" id="PS50048">
    <property type="entry name" value="ZN2_CY6_FUNGAL_2"/>
    <property type="match status" value="1"/>
</dbReference>
<organism evidence="5 6">
    <name type="scientific">Passalora fulva</name>
    <name type="common">Tomato leaf mold</name>
    <name type="synonym">Cladosporium fulvum</name>
    <dbReference type="NCBI Taxonomy" id="5499"/>
    <lineage>
        <taxon>Eukaryota</taxon>
        <taxon>Fungi</taxon>
        <taxon>Dikarya</taxon>
        <taxon>Ascomycota</taxon>
        <taxon>Pezizomycotina</taxon>
        <taxon>Dothideomycetes</taxon>
        <taxon>Dothideomycetidae</taxon>
        <taxon>Mycosphaerellales</taxon>
        <taxon>Mycosphaerellaceae</taxon>
        <taxon>Fulvia</taxon>
    </lineage>
</organism>
<dbReference type="Proteomes" id="UP000756132">
    <property type="component" value="Chromosome 5"/>
</dbReference>
<dbReference type="RefSeq" id="XP_047761930.1">
    <property type="nucleotide sequence ID" value="XM_047904639.1"/>
</dbReference>
<dbReference type="SUPFAM" id="SSF57701">
    <property type="entry name" value="Zn2/Cys6 DNA-binding domain"/>
    <property type="match status" value="1"/>
</dbReference>
<dbReference type="KEGG" id="ffu:CLAFUR5_05491"/>
<evidence type="ECO:0000256" key="2">
    <source>
        <dbReference type="ARBA" id="ARBA00023242"/>
    </source>
</evidence>
<feature type="compositionally biased region" description="Basic residues" evidence="3">
    <location>
        <begin position="29"/>
        <end position="39"/>
    </location>
</feature>
<dbReference type="Pfam" id="PF00172">
    <property type="entry name" value="Zn_clus"/>
    <property type="match status" value="1"/>
</dbReference>
<proteinExistence type="predicted"/>
<protein>
    <recommendedName>
        <fullName evidence="4">Zn(2)-C6 fungal-type domain-containing protein</fullName>
    </recommendedName>
</protein>
<comment type="subcellular location">
    <subcellularLocation>
        <location evidence="1">Nucleus</location>
    </subcellularLocation>
</comment>
<dbReference type="PANTHER" id="PTHR37534:SF3">
    <property type="entry name" value="ZN(II)2CYS6 TRANSCRIPTION FACTOR (EUROFUNG)"/>
    <property type="match status" value="1"/>
</dbReference>
<dbReference type="PANTHER" id="PTHR37534">
    <property type="entry name" value="TRANSCRIPTIONAL ACTIVATOR PROTEIN UGA3"/>
    <property type="match status" value="1"/>
</dbReference>
<name>A0A9Q8P8T8_PASFU</name>
<feature type="domain" description="Zn(2)-C6 fungal-type" evidence="4">
    <location>
        <begin position="43"/>
        <end position="73"/>
    </location>
</feature>
<evidence type="ECO:0000256" key="1">
    <source>
        <dbReference type="ARBA" id="ARBA00004123"/>
    </source>
</evidence>
<feature type="compositionally biased region" description="Low complexity" evidence="3">
    <location>
        <begin position="109"/>
        <end position="121"/>
    </location>
</feature>
<dbReference type="EMBL" id="CP090167">
    <property type="protein sequence ID" value="UJO17564.1"/>
    <property type="molecule type" value="Genomic_DNA"/>
</dbReference>
<dbReference type="Pfam" id="PF11951">
    <property type="entry name" value="Fungal_trans_2"/>
    <property type="match status" value="1"/>
</dbReference>
<evidence type="ECO:0000256" key="3">
    <source>
        <dbReference type="SAM" id="MobiDB-lite"/>
    </source>
</evidence>
<feature type="compositionally biased region" description="Polar residues" evidence="3">
    <location>
        <begin position="78"/>
        <end position="97"/>
    </location>
</feature>
<feature type="compositionally biased region" description="Polar residues" evidence="3">
    <location>
        <begin position="15"/>
        <end position="24"/>
    </location>
</feature>
<dbReference type="GO" id="GO:0008270">
    <property type="term" value="F:zinc ion binding"/>
    <property type="evidence" value="ECO:0007669"/>
    <property type="project" value="InterPro"/>
</dbReference>
<dbReference type="GO" id="GO:0045944">
    <property type="term" value="P:positive regulation of transcription by RNA polymerase II"/>
    <property type="evidence" value="ECO:0007669"/>
    <property type="project" value="TreeGrafter"/>
</dbReference>
<dbReference type="GeneID" id="71985369"/>